<dbReference type="GO" id="GO:0120230">
    <property type="term" value="F:recombinase activator activity"/>
    <property type="evidence" value="ECO:0007669"/>
    <property type="project" value="TreeGrafter"/>
</dbReference>
<comment type="similarity">
    <text evidence="2">Belongs to the HOP2 family.</text>
</comment>
<dbReference type="PANTHER" id="PTHR15938:SF0">
    <property type="entry name" value="HOMOLOGOUS-PAIRING PROTEIN 2 HOMOLOG"/>
    <property type="match status" value="1"/>
</dbReference>
<evidence type="ECO:0000313" key="8">
    <source>
        <dbReference type="EMBL" id="KAJ7782850.1"/>
    </source>
</evidence>
<accession>A0AAD7KEB1</accession>
<dbReference type="PANTHER" id="PTHR15938">
    <property type="entry name" value="TBP-1 INTERACTING PROTEIN"/>
    <property type="match status" value="1"/>
</dbReference>
<dbReference type="GO" id="GO:0007129">
    <property type="term" value="P:homologous chromosome pairing at meiosis"/>
    <property type="evidence" value="ECO:0007669"/>
    <property type="project" value="TreeGrafter"/>
</dbReference>
<feature type="domain" description="Homologous-pairing protein 2 winged helix" evidence="7">
    <location>
        <begin position="20"/>
        <end position="81"/>
    </location>
</feature>
<proteinExistence type="inferred from homology"/>
<dbReference type="Proteomes" id="UP001215598">
    <property type="component" value="Unassembled WGS sequence"/>
</dbReference>
<dbReference type="GO" id="GO:0000709">
    <property type="term" value="P:meiotic joint molecule formation"/>
    <property type="evidence" value="ECO:0007669"/>
    <property type="project" value="TreeGrafter"/>
</dbReference>
<name>A0AAD7KEB1_9AGAR</name>
<feature type="region of interest" description="Disordered" evidence="6">
    <location>
        <begin position="217"/>
        <end position="241"/>
    </location>
</feature>
<keyword evidence="4" id="KW-0539">Nucleus</keyword>
<keyword evidence="5" id="KW-0469">Meiosis</keyword>
<dbReference type="GO" id="GO:0000794">
    <property type="term" value="C:condensed nuclear chromosome"/>
    <property type="evidence" value="ECO:0007669"/>
    <property type="project" value="TreeGrafter"/>
</dbReference>
<reference evidence="8" key="1">
    <citation type="submission" date="2023-03" db="EMBL/GenBank/DDBJ databases">
        <title>Massive genome expansion in bonnet fungi (Mycena s.s.) driven by repeated elements and novel gene families across ecological guilds.</title>
        <authorList>
            <consortium name="Lawrence Berkeley National Laboratory"/>
            <person name="Harder C.B."/>
            <person name="Miyauchi S."/>
            <person name="Viragh M."/>
            <person name="Kuo A."/>
            <person name="Thoen E."/>
            <person name="Andreopoulos B."/>
            <person name="Lu D."/>
            <person name="Skrede I."/>
            <person name="Drula E."/>
            <person name="Henrissat B."/>
            <person name="Morin E."/>
            <person name="Kohler A."/>
            <person name="Barry K."/>
            <person name="LaButti K."/>
            <person name="Morin E."/>
            <person name="Salamov A."/>
            <person name="Lipzen A."/>
            <person name="Mereny Z."/>
            <person name="Hegedus B."/>
            <person name="Baldrian P."/>
            <person name="Stursova M."/>
            <person name="Weitz H."/>
            <person name="Taylor A."/>
            <person name="Grigoriev I.V."/>
            <person name="Nagy L.G."/>
            <person name="Martin F."/>
            <person name="Kauserud H."/>
        </authorList>
    </citation>
    <scope>NUCLEOTIDE SEQUENCE</scope>
    <source>
        <strain evidence="8">CBHHK182m</strain>
    </source>
</reference>
<dbReference type="InterPro" id="IPR010776">
    <property type="entry name" value="Hop2_WH_dom"/>
</dbReference>
<dbReference type="GO" id="GO:0120231">
    <property type="term" value="C:DNA recombinase auxiliary factor complex"/>
    <property type="evidence" value="ECO:0007669"/>
    <property type="project" value="TreeGrafter"/>
</dbReference>
<comment type="subcellular location">
    <subcellularLocation>
        <location evidence="1">Nucleus</location>
    </subcellularLocation>
</comment>
<keyword evidence="3" id="KW-0233">DNA recombination</keyword>
<dbReference type="InterPro" id="IPR036388">
    <property type="entry name" value="WH-like_DNA-bd_sf"/>
</dbReference>
<sequence length="241" mass="26463">MAPKADAKAKSDVKVLKGQDAEDLVLDYVKRMNRPYGAVDVSANLKGAVPKTAVQKILLALAEKGELVQKTYGKTSFFVANQGKIEAMSAERLAALDEEYKTIEDENKLVGAEVKTLGSELAKLKTTPTDAELDVQISELTEAIKKADAQLQPLRSGAPLISAEDLEKVDADWLKWRAEWVRRKKIFNDFWQIATDSLTTQDALTLAEDLGIEQDTSEHSAIELGPLGPLGTAQKSLKRKR</sequence>
<evidence type="ECO:0000256" key="5">
    <source>
        <dbReference type="ARBA" id="ARBA00023254"/>
    </source>
</evidence>
<evidence type="ECO:0000256" key="1">
    <source>
        <dbReference type="ARBA" id="ARBA00004123"/>
    </source>
</evidence>
<evidence type="ECO:0000256" key="6">
    <source>
        <dbReference type="SAM" id="MobiDB-lite"/>
    </source>
</evidence>
<gene>
    <name evidence="8" type="ORF">B0H16DRAFT_1494613</name>
</gene>
<evidence type="ECO:0000256" key="2">
    <source>
        <dbReference type="ARBA" id="ARBA00007922"/>
    </source>
</evidence>
<dbReference type="Pfam" id="PF07106">
    <property type="entry name" value="WHD_TBPIP"/>
    <property type="match status" value="1"/>
</dbReference>
<dbReference type="GO" id="GO:0010774">
    <property type="term" value="P:meiotic strand invasion involved in reciprocal meiotic recombination"/>
    <property type="evidence" value="ECO:0007669"/>
    <property type="project" value="TreeGrafter"/>
</dbReference>
<evidence type="ECO:0000259" key="7">
    <source>
        <dbReference type="Pfam" id="PF07106"/>
    </source>
</evidence>
<dbReference type="Gene3D" id="1.10.10.10">
    <property type="entry name" value="Winged helix-like DNA-binding domain superfamily/Winged helix DNA-binding domain"/>
    <property type="match status" value="1"/>
</dbReference>
<evidence type="ECO:0000256" key="4">
    <source>
        <dbReference type="ARBA" id="ARBA00023242"/>
    </source>
</evidence>
<dbReference type="EMBL" id="JARKIB010000003">
    <property type="protein sequence ID" value="KAJ7782850.1"/>
    <property type="molecule type" value="Genomic_DNA"/>
</dbReference>
<dbReference type="GO" id="GO:0003690">
    <property type="term" value="F:double-stranded DNA binding"/>
    <property type="evidence" value="ECO:0007669"/>
    <property type="project" value="TreeGrafter"/>
</dbReference>
<evidence type="ECO:0000313" key="9">
    <source>
        <dbReference type="Proteomes" id="UP001215598"/>
    </source>
</evidence>
<comment type="caution">
    <text evidence="8">The sequence shown here is derived from an EMBL/GenBank/DDBJ whole genome shotgun (WGS) entry which is preliminary data.</text>
</comment>
<dbReference type="AlphaFoldDB" id="A0AAD7KEB1"/>
<organism evidence="8 9">
    <name type="scientific">Mycena metata</name>
    <dbReference type="NCBI Taxonomy" id="1033252"/>
    <lineage>
        <taxon>Eukaryota</taxon>
        <taxon>Fungi</taxon>
        <taxon>Dikarya</taxon>
        <taxon>Basidiomycota</taxon>
        <taxon>Agaricomycotina</taxon>
        <taxon>Agaricomycetes</taxon>
        <taxon>Agaricomycetidae</taxon>
        <taxon>Agaricales</taxon>
        <taxon>Marasmiineae</taxon>
        <taxon>Mycenaceae</taxon>
        <taxon>Mycena</taxon>
    </lineage>
</organism>
<evidence type="ECO:0000256" key="3">
    <source>
        <dbReference type="ARBA" id="ARBA00023172"/>
    </source>
</evidence>
<protein>
    <submittedName>
        <fullName evidence="8">TBPIP-domain-containing protein</fullName>
    </submittedName>
</protein>
<keyword evidence="9" id="KW-1185">Reference proteome</keyword>